<feature type="compositionally biased region" description="Basic residues" evidence="4">
    <location>
        <begin position="548"/>
        <end position="558"/>
    </location>
</feature>
<dbReference type="Pfam" id="PF12848">
    <property type="entry name" value="ABC_tran_Xtn"/>
    <property type="match status" value="1"/>
</dbReference>
<dbReference type="PROSITE" id="PS00211">
    <property type="entry name" value="ABC_TRANSPORTER_1"/>
    <property type="match status" value="1"/>
</dbReference>
<dbReference type="Pfam" id="PF00005">
    <property type="entry name" value="ABC_tran"/>
    <property type="match status" value="2"/>
</dbReference>
<dbReference type="InterPro" id="IPR017871">
    <property type="entry name" value="ABC_transporter-like_CS"/>
</dbReference>
<keyword evidence="1" id="KW-0547">Nucleotide-binding</keyword>
<evidence type="ECO:0000259" key="5">
    <source>
        <dbReference type="PROSITE" id="PS50893"/>
    </source>
</evidence>
<dbReference type="CDD" id="cd03221">
    <property type="entry name" value="ABCF_EF-3"/>
    <property type="match status" value="2"/>
</dbReference>
<evidence type="ECO:0000256" key="2">
    <source>
        <dbReference type="ARBA" id="ARBA00022840"/>
    </source>
</evidence>
<feature type="domain" description="ABC transporter" evidence="5">
    <location>
        <begin position="4"/>
        <end position="255"/>
    </location>
</feature>
<dbReference type="PROSITE" id="PS50893">
    <property type="entry name" value="ABC_TRANSPORTER_2"/>
    <property type="match status" value="2"/>
</dbReference>
<dbReference type="Gene3D" id="1.10.287.380">
    <property type="entry name" value="Valyl-tRNA synthetase, C-terminal domain"/>
    <property type="match status" value="1"/>
</dbReference>
<feature type="compositionally biased region" description="Basic and acidic residues" evidence="4">
    <location>
        <begin position="532"/>
        <end position="547"/>
    </location>
</feature>
<dbReference type="SMART" id="SM00382">
    <property type="entry name" value="AAA"/>
    <property type="match status" value="2"/>
</dbReference>
<dbReference type="InterPro" id="IPR003593">
    <property type="entry name" value="AAA+_ATPase"/>
</dbReference>
<dbReference type="Pfam" id="PF16326">
    <property type="entry name" value="ABC_tran_CTD"/>
    <property type="match status" value="1"/>
</dbReference>
<dbReference type="InterPro" id="IPR003439">
    <property type="entry name" value="ABC_transporter-like_ATP-bd"/>
</dbReference>
<feature type="coiled-coil region" evidence="3">
    <location>
        <begin position="566"/>
        <end position="621"/>
    </location>
</feature>
<gene>
    <name evidence="6" type="ORF">ACFPTR_01025</name>
</gene>
<keyword evidence="7" id="KW-1185">Reference proteome</keyword>
<proteinExistence type="predicted"/>
<dbReference type="InterPro" id="IPR051309">
    <property type="entry name" value="ABCF_ATPase"/>
</dbReference>
<comment type="caution">
    <text evidence="6">The sequence shown here is derived from an EMBL/GenBank/DDBJ whole genome shotgun (WGS) entry which is preliminary data.</text>
</comment>
<dbReference type="PANTHER" id="PTHR42855:SF1">
    <property type="entry name" value="ABC TRANSPORTER DOMAIN-CONTAINING PROTEIN"/>
    <property type="match status" value="1"/>
</dbReference>
<dbReference type="Gene3D" id="3.40.50.300">
    <property type="entry name" value="P-loop containing nucleotide triphosphate hydrolases"/>
    <property type="match status" value="2"/>
</dbReference>
<reference evidence="7" key="1">
    <citation type="journal article" date="2019" name="Int. J. Syst. Evol. Microbiol.">
        <title>The Global Catalogue of Microorganisms (GCM) 10K type strain sequencing project: providing services to taxonomists for standard genome sequencing and annotation.</title>
        <authorList>
            <consortium name="The Broad Institute Genomics Platform"/>
            <consortium name="The Broad Institute Genome Sequencing Center for Infectious Disease"/>
            <person name="Wu L."/>
            <person name="Ma J."/>
        </authorList>
    </citation>
    <scope>NUCLEOTIDE SEQUENCE [LARGE SCALE GENOMIC DNA]</scope>
    <source>
        <strain evidence="7">CGMCC 1.15790</strain>
    </source>
</reference>
<dbReference type="InterPro" id="IPR032524">
    <property type="entry name" value="ABC_tran_C"/>
</dbReference>
<accession>A0ABW0U416</accession>
<dbReference type="InterPro" id="IPR037118">
    <property type="entry name" value="Val-tRNA_synth_C_sf"/>
</dbReference>
<dbReference type="Proteomes" id="UP001596143">
    <property type="component" value="Unassembled WGS sequence"/>
</dbReference>
<feature type="region of interest" description="Disordered" evidence="4">
    <location>
        <begin position="532"/>
        <end position="558"/>
    </location>
</feature>
<evidence type="ECO:0000313" key="6">
    <source>
        <dbReference type="EMBL" id="MFC5627479.1"/>
    </source>
</evidence>
<sequence length="627" mass="72771">MSILRVEGLYKTYGEKVLFDDISFVINRRDKIGVIGVNGTGKSTLLKTLAGVENVEKGEIIHANDFRMEFLPQEPSLVEEKSLLDQIYAGDSPKMKAMREYERAVQRLENDPEDEALQKELIQAQERMDQEDAWEANTIAKQVLTRLGIVDFSKQVKELSGGQKKRVAIARALIQPADLLIMDEPTNHLDSASIEWLESYLADYQGAVILVTHDRYFLNRVTNRIYELAHGNLYVYEGNYELFLEKKAEREMLAERAEAKRKNILRTELEWLRRSPRARGTKQKARVERVERLQQTKSSMKKEDIEFSIGSVRLGKKVIEMKNVTKSYHGEVVIPSFSYIVSPKERLGMIGPNGSGKTTLLQLFSGNVTPDNGEIEIGETVRIGYYSQENEELDENKRVIEYIREIAEVVRTVDGNVVTAEQMLERFLFERPSQWNYIYRLSGGEKRRLYLLSILMKEPNVLLLDEPTNDLDTETLSVLEKYLEDFPGAVITVSHDRYFLDRVVQKLLVFEPRRSIQTFQGNYSDYIETKAEEREQVSNNKKAEKKPTPTKRRSRKKLSYKEQKEWEGIEDRITALEQKLEEIEQQIIQAGSDYEQVKEWTEKQQQVSEELEQAIERWTELSLLIEE</sequence>
<keyword evidence="3" id="KW-0175">Coiled coil</keyword>
<dbReference type="GO" id="GO:0005524">
    <property type="term" value="F:ATP binding"/>
    <property type="evidence" value="ECO:0007669"/>
    <property type="project" value="UniProtKB-KW"/>
</dbReference>
<dbReference type="InterPro" id="IPR027417">
    <property type="entry name" value="P-loop_NTPase"/>
</dbReference>
<name>A0ABW0U416_9BACI</name>
<organism evidence="6 7">
    <name type="scientific">Aliibacillus thermotolerans</name>
    <dbReference type="NCBI Taxonomy" id="1834418"/>
    <lineage>
        <taxon>Bacteria</taxon>
        <taxon>Bacillati</taxon>
        <taxon>Bacillota</taxon>
        <taxon>Bacilli</taxon>
        <taxon>Bacillales</taxon>
        <taxon>Bacillaceae</taxon>
        <taxon>Aliibacillus</taxon>
    </lineage>
</organism>
<evidence type="ECO:0000313" key="7">
    <source>
        <dbReference type="Proteomes" id="UP001596143"/>
    </source>
</evidence>
<keyword evidence="2 6" id="KW-0067">ATP-binding</keyword>
<dbReference type="SUPFAM" id="SSF52540">
    <property type="entry name" value="P-loop containing nucleoside triphosphate hydrolases"/>
    <property type="match status" value="2"/>
</dbReference>
<dbReference type="EMBL" id="JBHSPF010000005">
    <property type="protein sequence ID" value="MFC5627479.1"/>
    <property type="molecule type" value="Genomic_DNA"/>
</dbReference>
<evidence type="ECO:0000256" key="3">
    <source>
        <dbReference type="SAM" id="Coils"/>
    </source>
</evidence>
<evidence type="ECO:0000256" key="4">
    <source>
        <dbReference type="SAM" id="MobiDB-lite"/>
    </source>
</evidence>
<dbReference type="PANTHER" id="PTHR42855">
    <property type="entry name" value="ABC TRANSPORTER ATP-BINDING SUBUNIT"/>
    <property type="match status" value="1"/>
</dbReference>
<evidence type="ECO:0000256" key="1">
    <source>
        <dbReference type="ARBA" id="ARBA00022741"/>
    </source>
</evidence>
<feature type="domain" description="ABC transporter" evidence="5">
    <location>
        <begin position="319"/>
        <end position="539"/>
    </location>
</feature>
<dbReference type="InterPro" id="IPR032781">
    <property type="entry name" value="ABC_tran_Xtn"/>
</dbReference>
<protein>
    <submittedName>
        <fullName evidence="6">ATP-binding cassette domain-containing protein</fullName>
    </submittedName>
</protein>
<dbReference type="RefSeq" id="WP_270895703.1">
    <property type="nucleotide sequence ID" value="NZ_JBHSPF010000005.1"/>
</dbReference>